<dbReference type="EMBL" id="JACAZF010000017">
    <property type="protein sequence ID" value="KAF7289350.1"/>
    <property type="molecule type" value="Genomic_DNA"/>
</dbReference>
<dbReference type="Gene3D" id="3.80.10.10">
    <property type="entry name" value="Ribonuclease Inhibitor"/>
    <property type="match status" value="1"/>
</dbReference>
<dbReference type="SUPFAM" id="SSF52047">
    <property type="entry name" value="RNI-like"/>
    <property type="match status" value="1"/>
</dbReference>
<reference evidence="1" key="1">
    <citation type="submission" date="2020-05" db="EMBL/GenBank/DDBJ databases">
        <title>Mycena genomes resolve the evolution of fungal bioluminescence.</title>
        <authorList>
            <person name="Tsai I.J."/>
        </authorList>
    </citation>
    <scope>NUCLEOTIDE SEQUENCE</scope>
    <source>
        <strain evidence="1">171206Taipei</strain>
    </source>
</reference>
<dbReference type="InterPro" id="IPR032675">
    <property type="entry name" value="LRR_dom_sf"/>
</dbReference>
<sequence>MKQLPLDILIPILEPLIADSRADLLNCSLVNKNFYRIAIPLYYRVLDARVSSESQLNSFVNPPRQDLTIPLRQQSCLAKYIHHLTIRGAITHKTLSIVLQCTNLNSLTWIDDIPSSPNSQSAFDCDRSPNNETLALLGVAHRVPRLSSLTLRTYNDLSSDAWVQFVSFPGLRKLSLWCFSISGCWNNGSIVESLTHLELCVGSINSTEYISLFVSLLNLEYLRLKGAPSSAIASLAALLPKLRSFDTDFVSAPLSAVDDQQTLQLHHLTVRTSTDALTPFYSWLRQLAGRGPDESFILHAFAVRAKHVVPSEFVKGLPLTLREFVVGEAELALSDVSFLCKSMCNLIRLECSVQTQDILAVEQAIGMGQRLRRVKFRGRGIKMSRVQARKWMIEHAELRNIGINSDMFKGKWVLDAEQGLVLRVDVAADGNRWGT</sequence>
<gene>
    <name evidence="1" type="ORF">MIND_01397100</name>
</gene>
<comment type="caution">
    <text evidence="1">The sequence shown here is derived from an EMBL/GenBank/DDBJ whole genome shotgun (WGS) entry which is preliminary data.</text>
</comment>
<dbReference type="OrthoDB" id="5297217at2759"/>
<dbReference type="RefSeq" id="XP_037213381.1">
    <property type="nucleotide sequence ID" value="XM_037370380.1"/>
</dbReference>
<accession>A0A8H6RZB0</accession>
<keyword evidence="2" id="KW-1185">Reference proteome</keyword>
<dbReference type="GeneID" id="59352896"/>
<name>A0A8H6RZB0_9AGAR</name>
<evidence type="ECO:0000313" key="1">
    <source>
        <dbReference type="EMBL" id="KAF7289350.1"/>
    </source>
</evidence>
<dbReference type="AlphaFoldDB" id="A0A8H6RZB0"/>
<proteinExistence type="predicted"/>
<evidence type="ECO:0000313" key="2">
    <source>
        <dbReference type="Proteomes" id="UP000636479"/>
    </source>
</evidence>
<evidence type="ECO:0008006" key="3">
    <source>
        <dbReference type="Google" id="ProtNLM"/>
    </source>
</evidence>
<organism evidence="1 2">
    <name type="scientific">Mycena indigotica</name>
    <dbReference type="NCBI Taxonomy" id="2126181"/>
    <lineage>
        <taxon>Eukaryota</taxon>
        <taxon>Fungi</taxon>
        <taxon>Dikarya</taxon>
        <taxon>Basidiomycota</taxon>
        <taxon>Agaricomycotina</taxon>
        <taxon>Agaricomycetes</taxon>
        <taxon>Agaricomycetidae</taxon>
        <taxon>Agaricales</taxon>
        <taxon>Marasmiineae</taxon>
        <taxon>Mycenaceae</taxon>
        <taxon>Mycena</taxon>
    </lineage>
</organism>
<dbReference type="Proteomes" id="UP000636479">
    <property type="component" value="Unassembled WGS sequence"/>
</dbReference>
<protein>
    <recommendedName>
        <fullName evidence="3">F-box domain-containing protein</fullName>
    </recommendedName>
</protein>